<keyword evidence="3" id="KW-1003">Cell membrane</keyword>
<keyword evidence="4 8" id="KW-0812">Transmembrane</keyword>
<evidence type="ECO:0000256" key="2">
    <source>
        <dbReference type="ARBA" id="ARBA00008914"/>
    </source>
</evidence>
<evidence type="ECO:0000256" key="8">
    <source>
        <dbReference type="SAM" id="Phobius"/>
    </source>
</evidence>
<gene>
    <name evidence="11" type="ORF">V6U78_07155</name>
</gene>
<dbReference type="PROSITE" id="PS50113">
    <property type="entry name" value="PAC"/>
    <property type="match status" value="1"/>
</dbReference>
<evidence type="ECO:0000256" key="6">
    <source>
        <dbReference type="ARBA" id="ARBA00023136"/>
    </source>
</evidence>
<organism evidence="11 12">
    <name type="scientific">Marinospirillum alkalitolerans</name>
    <dbReference type="NCBI Taxonomy" id="3123374"/>
    <lineage>
        <taxon>Bacteria</taxon>
        <taxon>Pseudomonadati</taxon>
        <taxon>Pseudomonadota</taxon>
        <taxon>Gammaproteobacteria</taxon>
        <taxon>Oceanospirillales</taxon>
        <taxon>Oceanospirillaceae</taxon>
        <taxon>Marinospirillum</taxon>
    </lineage>
</organism>
<dbReference type="CDD" id="cd07185">
    <property type="entry name" value="OmpA_C-like"/>
    <property type="match status" value="1"/>
</dbReference>
<evidence type="ECO:0000256" key="4">
    <source>
        <dbReference type="ARBA" id="ARBA00022692"/>
    </source>
</evidence>
<evidence type="ECO:0000256" key="3">
    <source>
        <dbReference type="ARBA" id="ARBA00022475"/>
    </source>
</evidence>
<dbReference type="SUPFAM" id="SSF103088">
    <property type="entry name" value="OmpA-like"/>
    <property type="match status" value="1"/>
</dbReference>
<comment type="subcellular location">
    <subcellularLocation>
        <location evidence="1">Cell membrane</location>
        <topology evidence="1">Single-pass membrane protein</topology>
    </subcellularLocation>
</comment>
<comment type="caution">
    <text evidence="11">The sequence shown here is derived from an EMBL/GenBank/DDBJ whole genome shotgun (WGS) entry which is preliminary data.</text>
</comment>
<evidence type="ECO:0000259" key="9">
    <source>
        <dbReference type="PROSITE" id="PS50113"/>
    </source>
</evidence>
<dbReference type="InterPro" id="IPR036737">
    <property type="entry name" value="OmpA-like_sf"/>
</dbReference>
<keyword evidence="5 8" id="KW-1133">Transmembrane helix</keyword>
<dbReference type="EMBL" id="JBANFI010000004">
    <property type="protein sequence ID" value="MFK7160812.1"/>
    <property type="molecule type" value="Genomic_DNA"/>
</dbReference>
<feature type="domain" description="PAC" evidence="9">
    <location>
        <begin position="213"/>
        <end position="265"/>
    </location>
</feature>
<evidence type="ECO:0000256" key="5">
    <source>
        <dbReference type="ARBA" id="ARBA00022989"/>
    </source>
</evidence>
<keyword evidence="11" id="KW-0966">Cell projection</keyword>
<reference evidence="11 12" key="1">
    <citation type="submission" date="2024-02" db="EMBL/GenBank/DDBJ databases">
        <title>Marinospirillum sp. MEB 164 isolated from Lonar lake sediment.</title>
        <authorList>
            <person name="Joshi A."/>
            <person name="Thite S."/>
        </authorList>
    </citation>
    <scope>NUCLEOTIDE SEQUENCE [LARGE SCALE GENOMIC DNA]</scope>
    <source>
        <strain evidence="11 12">MEB164</strain>
    </source>
</reference>
<dbReference type="Pfam" id="PF00691">
    <property type="entry name" value="OmpA"/>
    <property type="match status" value="1"/>
</dbReference>
<feature type="transmembrane region" description="Helical" evidence="8">
    <location>
        <begin position="20"/>
        <end position="44"/>
    </location>
</feature>
<dbReference type="PROSITE" id="PS51123">
    <property type="entry name" value="OMPA_2"/>
    <property type="match status" value="1"/>
</dbReference>
<name>A0ABW8PZK3_9GAMM</name>
<keyword evidence="11" id="KW-0282">Flagellum</keyword>
<dbReference type="InterPro" id="IPR006665">
    <property type="entry name" value="OmpA-like"/>
</dbReference>
<proteinExistence type="inferred from homology"/>
<dbReference type="Proteomes" id="UP001621714">
    <property type="component" value="Unassembled WGS sequence"/>
</dbReference>
<dbReference type="Pfam" id="PF13677">
    <property type="entry name" value="MotB_plug"/>
    <property type="match status" value="1"/>
</dbReference>
<keyword evidence="6 7" id="KW-0472">Membrane</keyword>
<evidence type="ECO:0000259" key="10">
    <source>
        <dbReference type="PROSITE" id="PS51123"/>
    </source>
</evidence>
<evidence type="ECO:0000313" key="12">
    <source>
        <dbReference type="Proteomes" id="UP001621714"/>
    </source>
</evidence>
<dbReference type="InterPro" id="IPR025713">
    <property type="entry name" value="MotB-like_N_dom"/>
</dbReference>
<dbReference type="InterPro" id="IPR050330">
    <property type="entry name" value="Bact_OuterMem_StrucFunc"/>
</dbReference>
<dbReference type="PANTHER" id="PTHR30329:SF21">
    <property type="entry name" value="LIPOPROTEIN YIAD-RELATED"/>
    <property type="match status" value="1"/>
</dbReference>
<evidence type="ECO:0000256" key="7">
    <source>
        <dbReference type="PROSITE-ProRule" id="PRU00473"/>
    </source>
</evidence>
<dbReference type="InterPro" id="IPR000700">
    <property type="entry name" value="PAS-assoc_C"/>
</dbReference>
<evidence type="ECO:0000313" key="11">
    <source>
        <dbReference type="EMBL" id="MFK7160812.1"/>
    </source>
</evidence>
<keyword evidence="12" id="KW-1185">Reference proteome</keyword>
<feature type="domain" description="OmpA-like" evidence="10">
    <location>
        <begin position="131"/>
        <end position="252"/>
    </location>
</feature>
<keyword evidence="11" id="KW-0969">Cilium</keyword>
<comment type="similarity">
    <text evidence="2">Belongs to the MotB family.</text>
</comment>
<evidence type="ECO:0000256" key="1">
    <source>
        <dbReference type="ARBA" id="ARBA00004162"/>
    </source>
</evidence>
<dbReference type="RefSeq" id="WP_405338894.1">
    <property type="nucleotide sequence ID" value="NZ_JBANFI010000004.1"/>
</dbReference>
<dbReference type="PANTHER" id="PTHR30329">
    <property type="entry name" value="STATOR ELEMENT OF FLAGELLAR MOTOR COMPLEX"/>
    <property type="match status" value="1"/>
</dbReference>
<sequence>MTKKREIPQKKKKEIKGTPIAPWMVTFADMMTLLLVFFVLILSFSTMEQERFRAISMALQNSFGFQMMNPLNLIPVDNPPRTENVVAPIRPEPPTTENTGTENQLDALGNRLQTNFTDEIERGLIIVEHDEDHIIIRFPDDAAFGPASDWLEPQMVPIIQRVGDLISEFDMYVIVGGHTDNIPIHNQRYRSNWELSAARAVSVAHELTWMSDLNEEYLYVVGNGDARPIASNATPEERARNRRVDILLMERDITDEREVFQGIQQIPTYR</sequence>
<protein>
    <submittedName>
        <fullName evidence="11">Flagellar motor protein MotB</fullName>
    </submittedName>
</protein>
<dbReference type="Gene3D" id="3.30.1330.60">
    <property type="entry name" value="OmpA-like domain"/>
    <property type="match status" value="1"/>
</dbReference>
<accession>A0ABW8PZK3</accession>